<feature type="region of interest" description="Disordered" evidence="8">
    <location>
        <begin position="78"/>
        <end position="106"/>
    </location>
</feature>
<keyword evidence="11" id="KW-1185">Reference proteome</keyword>
<evidence type="ECO:0000256" key="2">
    <source>
        <dbReference type="ARBA" id="ARBA00009212"/>
    </source>
</evidence>
<evidence type="ECO:0000256" key="8">
    <source>
        <dbReference type="SAM" id="MobiDB-lite"/>
    </source>
</evidence>
<comment type="subcellular location">
    <subcellularLocation>
        <location evidence="1">Cell membrane</location>
        <topology evidence="1">Multi-pass membrane protein</topology>
    </subcellularLocation>
</comment>
<evidence type="ECO:0000256" key="7">
    <source>
        <dbReference type="ARBA" id="ARBA00023136"/>
    </source>
</evidence>
<dbReference type="PANTHER" id="PTHR34702:SF1">
    <property type="entry name" value="NA(+)_H(+) ANTIPORTER SUBUNIT F"/>
    <property type="match status" value="1"/>
</dbReference>
<gene>
    <name evidence="10" type="ORF">ACFFRI_10760</name>
</gene>
<evidence type="ECO:0000256" key="5">
    <source>
        <dbReference type="ARBA" id="ARBA00022692"/>
    </source>
</evidence>
<accession>A0ABV5K9W8</accession>
<organism evidence="10 11">
    <name type="scientific">Nocardioides plantarum</name>
    <dbReference type="NCBI Taxonomy" id="29299"/>
    <lineage>
        <taxon>Bacteria</taxon>
        <taxon>Bacillati</taxon>
        <taxon>Actinomycetota</taxon>
        <taxon>Actinomycetes</taxon>
        <taxon>Propionibacteriales</taxon>
        <taxon>Nocardioidaceae</taxon>
        <taxon>Nocardioides</taxon>
    </lineage>
</organism>
<dbReference type="RefSeq" id="WP_140007859.1">
    <property type="nucleotide sequence ID" value="NZ_JBHMDG010000012.1"/>
</dbReference>
<comment type="caution">
    <text evidence="10">The sequence shown here is derived from an EMBL/GenBank/DDBJ whole genome shotgun (WGS) entry which is preliminary data.</text>
</comment>
<keyword evidence="6 9" id="KW-1133">Transmembrane helix</keyword>
<dbReference type="EMBL" id="JBHMDG010000012">
    <property type="protein sequence ID" value="MFB9313522.1"/>
    <property type="molecule type" value="Genomic_DNA"/>
</dbReference>
<sequence>MTAVLVVAGGVLALSALLVTLRMAMGPTMLDRAIAFDVIVSISIAAIAVDAAVRRTSDNLPLLLVATLLGFVGSISLARFSPGSDDVDAERDETDETDETDEEGTP</sequence>
<evidence type="ECO:0000256" key="9">
    <source>
        <dbReference type="SAM" id="Phobius"/>
    </source>
</evidence>
<evidence type="ECO:0000256" key="1">
    <source>
        <dbReference type="ARBA" id="ARBA00004651"/>
    </source>
</evidence>
<feature type="transmembrane region" description="Helical" evidence="9">
    <location>
        <begin position="60"/>
        <end position="80"/>
    </location>
</feature>
<reference evidence="10 11" key="1">
    <citation type="submission" date="2024-09" db="EMBL/GenBank/DDBJ databases">
        <authorList>
            <person name="Sun Q."/>
            <person name="Mori K."/>
        </authorList>
    </citation>
    <scope>NUCLEOTIDE SEQUENCE [LARGE SCALE GENOMIC DNA]</scope>
    <source>
        <strain evidence="10 11">JCM 9626</strain>
    </source>
</reference>
<keyword evidence="5 9" id="KW-0812">Transmembrane</keyword>
<keyword evidence="7 9" id="KW-0472">Membrane</keyword>
<feature type="compositionally biased region" description="Acidic residues" evidence="8">
    <location>
        <begin position="85"/>
        <end position="106"/>
    </location>
</feature>
<proteinExistence type="inferred from homology"/>
<comment type="similarity">
    <text evidence="2">Belongs to the CPA3 antiporters (TC 2.A.63) subunit F family.</text>
</comment>
<dbReference type="Pfam" id="PF04066">
    <property type="entry name" value="MrpF_PhaF"/>
    <property type="match status" value="1"/>
</dbReference>
<name>A0ABV5K9W8_9ACTN</name>
<evidence type="ECO:0000256" key="3">
    <source>
        <dbReference type="ARBA" id="ARBA00022448"/>
    </source>
</evidence>
<keyword evidence="4" id="KW-1003">Cell membrane</keyword>
<protein>
    <submittedName>
        <fullName evidence="10">Monovalent cation/H+ antiporter complex subunit F</fullName>
    </submittedName>
</protein>
<evidence type="ECO:0000313" key="11">
    <source>
        <dbReference type="Proteomes" id="UP001589750"/>
    </source>
</evidence>
<feature type="transmembrane region" description="Helical" evidence="9">
    <location>
        <begin position="34"/>
        <end position="53"/>
    </location>
</feature>
<dbReference type="PANTHER" id="PTHR34702">
    <property type="entry name" value="NA(+)/H(+) ANTIPORTER SUBUNIT F1"/>
    <property type="match status" value="1"/>
</dbReference>
<dbReference type="InterPro" id="IPR007208">
    <property type="entry name" value="MrpF/PhaF-like"/>
</dbReference>
<keyword evidence="3" id="KW-0813">Transport</keyword>
<evidence type="ECO:0000313" key="10">
    <source>
        <dbReference type="EMBL" id="MFB9313522.1"/>
    </source>
</evidence>
<evidence type="ECO:0000256" key="4">
    <source>
        <dbReference type="ARBA" id="ARBA00022475"/>
    </source>
</evidence>
<evidence type="ECO:0000256" key="6">
    <source>
        <dbReference type="ARBA" id="ARBA00022989"/>
    </source>
</evidence>
<dbReference type="Proteomes" id="UP001589750">
    <property type="component" value="Unassembled WGS sequence"/>
</dbReference>